<accession>A0A0P5A6H5</accession>
<feature type="compositionally biased region" description="Polar residues" evidence="1">
    <location>
        <begin position="447"/>
        <end position="456"/>
    </location>
</feature>
<feature type="compositionally biased region" description="Acidic residues" evidence="1">
    <location>
        <begin position="153"/>
        <end position="170"/>
    </location>
</feature>
<feature type="compositionally biased region" description="Low complexity" evidence="1">
    <location>
        <begin position="220"/>
        <end position="245"/>
    </location>
</feature>
<feature type="compositionally biased region" description="Acidic residues" evidence="1">
    <location>
        <begin position="324"/>
        <end position="336"/>
    </location>
</feature>
<dbReference type="AlphaFoldDB" id="A0A0P5A6H5"/>
<feature type="region of interest" description="Disordered" evidence="1">
    <location>
        <begin position="324"/>
        <end position="462"/>
    </location>
</feature>
<dbReference type="EMBL" id="GDIP01203474">
    <property type="protein sequence ID" value="JAJ19928.1"/>
    <property type="molecule type" value="Transcribed_RNA"/>
</dbReference>
<sequence length="491" mass="53238">MMTANDCEDSAMRSWKDLVKVNGSFYCNLSLRNAEPELEPLPLTKTLDATEHSAFHPHSDWLTKNEPIYVNSHPNASVRLSNGTNRTILRIGDDMLRQPVEPIDGESKEFGPPSAPSCHTIKLVIGEPLSLDTSEYVSWDGSQIGAQSAASAEGDDDVGQNDDDDDDDSGSDQIHLQVDGLPPLSPTSSFRRQSIVDDELTHSCCRFFDQRQQKLSSFVSTSWNPTSTSTPEAASSAADSAAKSPVPGLNAKMEHLRMEIVSLVNQDDALFRQLLALNTSIHQLRSQSVQRRARTLSSSRSRGQLSPMLSASLTSLISLTSLSDGEDVEVEGDDSDPDPKNAKAVGTSSADRQICPVTVTTPKPVAPQQLTLTRKRVSYPPKSRNRSNSQLSRCSFNSSSSSSSSSSSTSSGSPTWSLSSADAKAIVKGVKTPRSPHSSFYSRSSTKHPQLSTKQRSTSKHDDLLMVFHKRQGSYDSGCQGSEPSDAEVFV</sequence>
<feature type="compositionally biased region" description="Low complexity" evidence="1">
    <location>
        <begin position="387"/>
        <end position="420"/>
    </location>
</feature>
<dbReference type="OrthoDB" id="6371663at2759"/>
<protein>
    <submittedName>
        <fullName evidence="2">Uncharacterized protein</fullName>
    </submittedName>
</protein>
<organism evidence="2">
    <name type="scientific">Daphnia magna</name>
    <dbReference type="NCBI Taxonomy" id="35525"/>
    <lineage>
        <taxon>Eukaryota</taxon>
        <taxon>Metazoa</taxon>
        <taxon>Ecdysozoa</taxon>
        <taxon>Arthropoda</taxon>
        <taxon>Crustacea</taxon>
        <taxon>Branchiopoda</taxon>
        <taxon>Diplostraca</taxon>
        <taxon>Cladocera</taxon>
        <taxon>Anomopoda</taxon>
        <taxon>Daphniidae</taxon>
        <taxon>Daphnia</taxon>
    </lineage>
</organism>
<name>A0A0P5A6H5_9CRUS</name>
<proteinExistence type="predicted"/>
<reference evidence="2" key="1">
    <citation type="submission" date="2015-10" db="EMBL/GenBank/DDBJ databases">
        <title>Daphnia magna gene sets from two clonal populations assembled and annotated with EvidentialGene.</title>
        <authorList>
            <person name="Gilbert D."/>
            <person name="Podicheti R."/>
            <person name="Orsini L."/>
            <person name="Colbourne J."/>
            <person name="Pfrender M."/>
        </authorList>
    </citation>
    <scope>NUCLEOTIDE SEQUENCE</scope>
</reference>
<reference evidence="2" key="2">
    <citation type="submission" date="2015-10" db="EMBL/GenBank/DDBJ databases">
        <authorList>
            <person name="Gilbert D.G."/>
        </authorList>
    </citation>
    <scope>NUCLEOTIDE SEQUENCE</scope>
</reference>
<evidence type="ECO:0000256" key="1">
    <source>
        <dbReference type="SAM" id="MobiDB-lite"/>
    </source>
</evidence>
<feature type="compositionally biased region" description="Low complexity" evidence="1">
    <location>
        <begin position="433"/>
        <end position="444"/>
    </location>
</feature>
<feature type="region of interest" description="Disordered" evidence="1">
    <location>
        <begin position="220"/>
        <end position="246"/>
    </location>
</feature>
<feature type="region of interest" description="Disordered" evidence="1">
    <location>
        <begin position="144"/>
        <end position="189"/>
    </location>
</feature>
<evidence type="ECO:0000313" key="2">
    <source>
        <dbReference type="EMBL" id="JAJ19928.1"/>
    </source>
</evidence>